<sequence>MLYQLSHTEPEDHWCTGSAPLSAAILTAQTHRALAEGNGQETKRCRAASVVTALTTFTDPHPVHQITNTPHASLEHTLGGEPGPGGDLATERGSDGQVVD</sequence>
<name>A0AAD7W8A8_9TELE</name>
<comment type="caution">
    <text evidence="2">The sequence shown here is derived from an EMBL/GenBank/DDBJ whole genome shotgun (WGS) entry which is preliminary data.</text>
</comment>
<evidence type="ECO:0000313" key="2">
    <source>
        <dbReference type="EMBL" id="KAJ8387135.1"/>
    </source>
</evidence>
<protein>
    <submittedName>
        <fullName evidence="2">Uncharacterized protein</fullName>
    </submittedName>
</protein>
<organism evidence="2 3">
    <name type="scientific">Aldrovandia affinis</name>
    <dbReference type="NCBI Taxonomy" id="143900"/>
    <lineage>
        <taxon>Eukaryota</taxon>
        <taxon>Metazoa</taxon>
        <taxon>Chordata</taxon>
        <taxon>Craniata</taxon>
        <taxon>Vertebrata</taxon>
        <taxon>Euteleostomi</taxon>
        <taxon>Actinopterygii</taxon>
        <taxon>Neopterygii</taxon>
        <taxon>Teleostei</taxon>
        <taxon>Notacanthiformes</taxon>
        <taxon>Halosauridae</taxon>
        <taxon>Aldrovandia</taxon>
    </lineage>
</organism>
<reference evidence="2" key="1">
    <citation type="journal article" date="2023" name="Science">
        <title>Genome structures resolve the early diversification of teleost fishes.</title>
        <authorList>
            <person name="Parey E."/>
            <person name="Louis A."/>
            <person name="Montfort J."/>
            <person name="Bouchez O."/>
            <person name="Roques C."/>
            <person name="Iampietro C."/>
            <person name="Lluch J."/>
            <person name="Castinel A."/>
            <person name="Donnadieu C."/>
            <person name="Desvignes T."/>
            <person name="Floi Bucao C."/>
            <person name="Jouanno E."/>
            <person name="Wen M."/>
            <person name="Mejri S."/>
            <person name="Dirks R."/>
            <person name="Jansen H."/>
            <person name="Henkel C."/>
            <person name="Chen W.J."/>
            <person name="Zahm M."/>
            <person name="Cabau C."/>
            <person name="Klopp C."/>
            <person name="Thompson A.W."/>
            <person name="Robinson-Rechavi M."/>
            <person name="Braasch I."/>
            <person name="Lecointre G."/>
            <person name="Bobe J."/>
            <person name="Postlethwait J.H."/>
            <person name="Berthelot C."/>
            <person name="Roest Crollius H."/>
            <person name="Guiguen Y."/>
        </authorList>
    </citation>
    <scope>NUCLEOTIDE SEQUENCE</scope>
    <source>
        <strain evidence="2">NC1722</strain>
    </source>
</reference>
<dbReference type="EMBL" id="JAINUG010000217">
    <property type="protein sequence ID" value="KAJ8387135.1"/>
    <property type="molecule type" value="Genomic_DNA"/>
</dbReference>
<accession>A0AAD7W8A8</accession>
<evidence type="ECO:0000313" key="3">
    <source>
        <dbReference type="Proteomes" id="UP001221898"/>
    </source>
</evidence>
<feature type="region of interest" description="Disordered" evidence="1">
    <location>
        <begin position="73"/>
        <end position="100"/>
    </location>
</feature>
<dbReference type="Proteomes" id="UP001221898">
    <property type="component" value="Unassembled WGS sequence"/>
</dbReference>
<proteinExistence type="predicted"/>
<evidence type="ECO:0000256" key="1">
    <source>
        <dbReference type="SAM" id="MobiDB-lite"/>
    </source>
</evidence>
<dbReference type="AlphaFoldDB" id="A0AAD7W8A8"/>
<keyword evidence="3" id="KW-1185">Reference proteome</keyword>
<gene>
    <name evidence="2" type="ORF">AAFF_G00160750</name>
</gene>